<comment type="subcellular location">
    <subcellularLocation>
        <location evidence="2">Endosome membrane</location>
        <topology evidence="2">Peripheral membrane protein</topology>
    </subcellularLocation>
    <subcellularLocation>
        <location evidence="1">Golgi apparatus</location>
        <location evidence="1">trans-Golgi network membrane</location>
        <topology evidence="1">Peripheral membrane protein</topology>
    </subcellularLocation>
</comment>
<comment type="similarity">
    <text evidence="3">Belongs to the VPS53 family.</text>
</comment>
<feature type="domain" description="Vps53 C-terminal" evidence="8">
    <location>
        <begin position="547"/>
        <end position="627"/>
    </location>
</feature>
<evidence type="ECO:0000256" key="3">
    <source>
        <dbReference type="ARBA" id="ARBA00008628"/>
    </source>
</evidence>
<keyword evidence="10" id="KW-1185">Reference proteome</keyword>
<evidence type="ECO:0000256" key="1">
    <source>
        <dbReference type="ARBA" id="ARBA00004150"/>
    </source>
</evidence>
<dbReference type="InterPro" id="IPR039766">
    <property type="entry name" value="Vps53"/>
</dbReference>
<dbReference type="PANTHER" id="PTHR12820:SF0">
    <property type="entry name" value="VACUOLAR PROTEIN SORTING-ASSOCIATED PROTEIN 53 HOMOLOG"/>
    <property type="match status" value="1"/>
</dbReference>
<evidence type="ECO:0000256" key="2">
    <source>
        <dbReference type="ARBA" id="ARBA00004481"/>
    </source>
</evidence>
<feature type="domain" description="Vps53 N-terminal" evidence="7">
    <location>
        <begin position="5"/>
        <end position="334"/>
    </location>
</feature>
<evidence type="ECO:0008006" key="11">
    <source>
        <dbReference type="Google" id="ProtNLM"/>
    </source>
</evidence>
<dbReference type="GO" id="GO:0042147">
    <property type="term" value="P:retrograde transport, endosome to Golgi"/>
    <property type="evidence" value="ECO:0007669"/>
    <property type="project" value="InterPro"/>
</dbReference>
<dbReference type="EMBL" id="CANTUO010000002">
    <property type="protein sequence ID" value="CAI5757757.1"/>
    <property type="molecule type" value="Genomic_DNA"/>
</dbReference>
<accession>A0A9W4TXY3</accession>
<dbReference type="InterPro" id="IPR038260">
    <property type="entry name" value="Vps53_C_sf"/>
</dbReference>
<reference evidence="9" key="1">
    <citation type="submission" date="2022-12" db="EMBL/GenBank/DDBJ databases">
        <authorList>
            <person name="Brejova B."/>
        </authorList>
    </citation>
    <scope>NUCLEOTIDE SEQUENCE</scope>
</reference>
<dbReference type="GO" id="GO:0000938">
    <property type="term" value="C:GARP complex"/>
    <property type="evidence" value="ECO:0007669"/>
    <property type="project" value="InterPro"/>
</dbReference>
<comment type="caution">
    <text evidence="9">The sequence shown here is derived from an EMBL/GenBank/DDBJ whole genome shotgun (WGS) entry which is preliminary data.</text>
</comment>
<evidence type="ECO:0000259" key="8">
    <source>
        <dbReference type="Pfam" id="PF16854"/>
    </source>
</evidence>
<dbReference type="Pfam" id="PF16854">
    <property type="entry name" value="VPS53_C"/>
    <property type="match status" value="1"/>
</dbReference>
<gene>
    <name evidence="9" type="ORF">CANVERA_P2270</name>
</gene>
<dbReference type="OrthoDB" id="10261632at2759"/>
<dbReference type="Proteomes" id="UP001152885">
    <property type="component" value="Unassembled WGS sequence"/>
</dbReference>
<evidence type="ECO:0000313" key="10">
    <source>
        <dbReference type="Proteomes" id="UP001152885"/>
    </source>
</evidence>
<proteinExistence type="inferred from homology"/>
<dbReference type="Pfam" id="PF04100">
    <property type="entry name" value="Vps53_N"/>
    <property type="match status" value="1"/>
</dbReference>
<organism evidence="9 10">
    <name type="scientific">Candida verbasci</name>
    <dbReference type="NCBI Taxonomy" id="1227364"/>
    <lineage>
        <taxon>Eukaryota</taxon>
        <taxon>Fungi</taxon>
        <taxon>Dikarya</taxon>
        <taxon>Ascomycota</taxon>
        <taxon>Saccharomycotina</taxon>
        <taxon>Pichiomycetes</taxon>
        <taxon>Debaryomycetaceae</taxon>
        <taxon>Candida/Lodderomyces clade</taxon>
        <taxon>Candida</taxon>
    </lineage>
</organism>
<evidence type="ECO:0000256" key="6">
    <source>
        <dbReference type="ARBA" id="ARBA00023136"/>
    </source>
</evidence>
<sequence length="690" mass="80776">MDSLNYSPSNHLNQIFDSPNSLNEIPDILSHINQYKLELKNDIEKSKSEYNCSTTVNDDIKELLSTIHQIKSDSKTTKESISLMTKSIQDLDTFKKNLVNSMTILKRLQMLINVNNDLNEKLESRNYKEIYSSLGVIKELLEFFRPYKSIDEINQINLLIIHTQNKLIDDIFMDFEDGKGNFYGAKTLELIDGKYKDNLLTWFFNQNLKDLKNIFGNSDEAGSLDNLNRRYIYFNKIFDQISFENFPKDWNVEQEFTNEFFKFTKQDISRLLYNSKISPRALLDNLQITQDFEKSINSKYNTNFNISSVFEPYLILWVNEQDSVLNQKLIQFNSVSQLPEELIKDIHANVPNVSNSSTELFKIFNKLFSQLLKLSKGEVLKDLAKLFNKYLYEYYSRILLPILQTESNNTEESIKYLTMVLNSSDYIIGNIDELSEKFETINQPYQFNKDIYFQLINRTITKLTNLDYSYCWREFNNFDWDNLEDVTDVSSYMQDIKKVTKENLKLILPLIIRDSYIRTFNDKLIDSLLTTILNLLRSINLSVVVCEQLLLDISNLKDLAFKFPSFGNKNSSTSYTKFVNIHFQDLEKILKLLIVPIKPMENIIESYFELIGDQSISNFTKILNLRKIENKSKFIDNFKLQLTIENEKRPLNQLLANLKEDVSSLSPPPSSGNKLNDNFKNFGKIFSKKN</sequence>
<dbReference type="Gene3D" id="1.10.357.110">
    <property type="entry name" value="Vacuolar protein sorting-associated protein 53, C-terminus"/>
    <property type="match status" value="1"/>
</dbReference>
<keyword evidence="5" id="KW-0333">Golgi apparatus</keyword>
<dbReference type="GO" id="GO:0005829">
    <property type="term" value="C:cytosol"/>
    <property type="evidence" value="ECO:0007669"/>
    <property type="project" value="GOC"/>
</dbReference>
<evidence type="ECO:0000313" key="9">
    <source>
        <dbReference type="EMBL" id="CAI5757757.1"/>
    </source>
</evidence>
<evidence type="ECO:0000259" key="7">
    <source>
        <dbReference type="Pfam" id="PF04100"/>
    </source>
</evidence>
<evidence type="ECO:0000256" key="5">
    <source>
        <dbReference type="ARBA" id="ARBA00023034"/>
    </source>
</evidence>
<dbReference type="PANTHER" id="PTHR12820">
    <property type="entry name" value="VACUOLAR SORTING PROTEIN 53"/>
    <property type="match status" value="1"/>
</dbReference>
<keyword evidence="6" id="KW-0472">Membrane</keyword>
<dbReference type="InterPro" id="IPR007234">
    <property type="entry name" value="Vps53_N"/>
</dbReference>
<dbReference type="AlphaFoldDB" id="A0A9W4TXY3"/>
<name>A0A9W4TXY3_9ASCO</name>
<evidence type="ECO:0000256" key="4">
    <source>
        <dbReference type="ARBA" id="ARBA00022753"/>
    </source>
</evidence>
<protein>
    <recommendedName>
        <fullName evidence="11">Vps53 N-terminal domain-containing protein</fullName>
    </recommendedName>
</protein>
<keyword evidence="4" id="KW-0967">Endosome</keyword>
<dbReference type="InterPro" id="IPR031745">
    <property type="entry name" value="Vps53_C"/>
</dbReference>
<dbReference type="GO" id="GO:0010008">
    <property type="term" value="C:endosome membrane"/>
    <property type="evidence" value="ECO:0007669"/>
    <property type="project" value="UniProtKB-SubCell"/>
</dbReference>